<dbReference type="EMBL" id="VIIS01000180">
    <property type="protein sequence ID" value="KAF0312286.1"/>
    <property type="molecule type" value="Genomic_DNA"/>
</dbReference>
<protein>
    <recommendedName>
        <fullName evidence="5">Reverse transcriptase domain-containing protein</fullName>
    </recommendedName>
</protein>
<evidence type="ECO:0000313" key="4">
    <source>
        <dbReference type="Proteomes" id="UP000440578"/>
    </source>
</evidence>
<keyword evidence="1" id="KW-0175">Coiled coil</keyword>
<dbReference type="OrthoDB" id="6377480at2759"/>
<comment type="caution">
    <text evidence="3">The sequence shown here is derived from an EMBL/GenBank/DDBJ whole genome shotgun (WGS) entry which is preliminary data.</text>
</comment>
<proteinExistence type="predicted"/>
<evidence type="ECO:0000256" key="2">
    <source>
        <dbReference type="SAM" id="MobiDB-lite"/>
    </source>
</evidence>
<dbReference type="Proteomes" id="UP000440578">
    <property type="component" value="Unassembled WGS sequence"/>
</dbReference>
<name>A0A6A4WXL7_AMPAM</name>
<evidence type="ECO:0000313" key="3">
    <source>
        <dbReference type="EMBL" id="KAF0312286.1"/>
    </source>
</evidence>
<dbReference type="PANTHER" id="PTHR21301">
    <property type="entry name" value="REVERSE TRANSCRIPTASE"/>
    <property type="match status" value="1"/>
</dbReference>
<sequence>MIGEGPSLPMQKVTSRLNLRRGNPKLHKPGAPLRVIVSGVGHATERVAEAAEEQLRTHVENQPSFIKDTSDFINKLQKVPQPVTDQYGHIPLLFCMDVKKLYPSVPRVKLAKYKSHRDFLETCTADGLIPRGFRLTWKCHFDDQNEEVERTLEKASQELVRISAEVAAARVTHLEGEYQTLSEQVGANATRDEQAHSAAIVQKDVQRTKDFTTRTKKRKLDRLRPNQRSQTAGDGPGQTPRPPEPVGVVNLSSRQLTPTELALLTRGLSFVPSRKQTVAQLTAELKEWERLMRLREFWHNSNDNQPSEANDTEDAAYKKAKWVPPKGRDPWLDLYLEEVTTSVLRETRSRGIGNLSADEEEALSGLIKDDDIVIRPADKGSSVTIMNTADYIDKLNREMADASTYRPVNEDNTTAINKKVMKLASELYQQGYIGRHQKAYLAPPNPRPGRLQGNPKLHKPGAPLRVIVSGVGHATERVAEAAEEQLRTHVENQPSFIKDTSDFINKLQKVPQPVTDQYGHIPLLFCMDVKKLYPSVPRV</sequence>
<feature type="coiled-coil region" evidence="1">
    <location>
        <begin position="145"/>
        <end position="172"/>
    </location>
</feature>
<evidence type="ECO:0008006" key="5">
    <source>
        <dbReference type="Google" id="ProtNLM"/>
    </source>
</evidence>
<feature type="compositionally biased region" description="Basic and acidic residues" evidence="2">
    <location>
        <begin position="204"/>
        <end position="213"/>
    </location>
</feature>
<gene>
    <name evidence="3" type="ORF">FJT64_016951</name>
</gene>
<dbReference type="PANTHER" id="PTHR21301:SF10">
    <property type="entry name" value="REVERSE TRANSCRIPTASE DOMAIN-CONTAINING PROTEIN"/>
    <property type="match status" value="1"/>
</dbReference>
<evidence type="ECO:0000256" key="1">
    <source>
        <dbReference type="SAM" id="Coils"/>
    </source>
</evidence>
<accession>A0A6A4WXL7</accession>
<keyword evidence="4" id="KW-1185">Reference proteome</keyword>
<organism evidence="3 4">
    <name type="scientific">Amphibalanus amphitrite</name>
    <name type="common">Striped barnacle</name>
    <name type="synonym">Balanus amphitrite</name>
    <dbReference type="NCBI Taxonomy" id="1232801"/>
    <lineage>
        <taxon>Eukaryota</taxon>
        <taxon>Metazoa</taxon>
        <taxon>Ecdysozoa</taxon>
        <taxon>Arthropoda</taxon>
        <taxon>Crustacea</taxon>
        <taxon>Multicrustacea</taxon>
        <taxon>Cirripedia</taxon>
        <taxon>Thoracica</taxon>
        <taxon>Thoracicalcarea</taxon>
        <taxon>Balanomorpha</taxon>
        <taxon>Balanoidea</taxon>
        <taxon>Balanidae</taxon>
        <taxon>Amphibalaninae</taxon>
        <taxon>Amphibalanus</taxon>
    </lineage>
</organism>
<feature type="region of interest" description="Disordered" evidence="2">
    <location>
        <begin position="189"/>
        <end position="249"/>
    </location>
</feature>
<dbReference type="AlphaFoldDB" id="A0A6A4WXL7"/>
<reference evidence="3 4" key="1">
    <citation type="submission" date="2019-07" db="EMBL/GenBank/DDBJ databases">
        <title>Draft genome assembly of a fouling barnacle, Amphibalanus amphitrite (Darwin, 1854): The first reference genome for Thecostraca.</title>
        <authorList>
            <person name="Kim W."/>
        </authorList>
    </citation>
    <scope>NUCLEOTIDE SEQUENCE [LARGE SCALE GENOMIC DNA]</scope>
    <source>
        <strain evidence="3">SNU_AA5</strain>
        <tissue evidence="3">Soma without cirri and trophi</tissue>
    </source>
</reference>